<dbReference type="InterPro" id="IPR031542">
    <property type="entry name" value="UNC80_N"/>
</dbReference>
<dbReference type="PANTHER" id="PTHR31781:SF1">
    <property type="entry name" value="PROTEIN UNC-80 HOMOLOG"/>
    <property type="match status" value="1"/>
</dbReference>
<reference evidence="3" key="1">
    <citation type="submission" date="2021-05" db="EMBL/GenBank/DDBJ databases">
        <authorList>
            <person name="Alioto T."/>
            <person name="Alioto T."/>
            <person name="Gomez Garrido J."/>
        </authorList>
    </citation>
    <scope>NUCLEOTIDE SEQUENCE</scope>
</reference>
<dbReference type="EMBL" id="HBUE01131072">
    <property type="protein sequence ID" value="CAG6496450.1"/>
    <property type="molecule type" value="Transcribed_RNA"/>
</dbReference>
<evidence type="ECO:0000256" key="1">
    <source>
        <dbReference type="SAM" id="Phobius"/>
    </source>
</evidence>
<feature type="domain" description="Cation channel complex component UNC80 N-terminal" evidence="2">
    <location>
        <begin position="19"/>
        <end position="219"/>
    </location>
</feature>
<dbReference type="EMBL" id="HBUE01172329">
    <property type="protein sequence ID" value="CAG6515739.1"/>
    <property type="molecule type" value="Transcribed_RNA"/>
</dbReference>
<dbReference type="EMBL" id="HBUE01277780">
    <property type="protein sequence ID" value="CAG6567233.1"/>
    <property type="molecule type" value="Transcribed_RNA"/>
</dbReference>
<dbReference type="EMBL" id="HBUE01172324">
    <property type="protein sequence ID" value="CAG6515733.1"/>
    <property type="molecule type" value="Transcribed_RNA"/>
</dbReference>
<dbReference type="Pfam" id="PF15778">
    <property type="entry name" value="UNC80_N"/>
    <property type="match status" value="1"/>
</dbReference>
<dbReference type="GO" id="GO:0005261">
    <property type="term" value="F:monoatomic cation channel activity"/>
    <property type="evidence" value="ECO:0007669"/>
    <property type="project" value="TreeGrafter"/>
</dbReference>
<protein>
    <submittedName>
        <fullName evidence="3">Protein unc-80 homolog</fullName>
    </submittedName>
</protein>
<dbReference type="GO" id="GO:0055080">
    <property type="term" value="P:monoatomic cation homeostasis"/>
    <property type="evidence" value="ECO:0007669"/>
    <property type="project" value="TreeGrafter"/>
</dbReference>
<evidence type="ECO:0000259" key="2">
    <source>
        <dbReference type="Pfam" id="PF15778"/>
    </source>
</evidence>
<keyword evidence="1" id="KW-0812">Transmembrane</keyword>
<dbReference type="GO" id="GO:0034703">
    <property type="term" value="C:cation channel complex"/>
    <property type="evidence" value="ECO:0007669"/>
    <property type="project" value="TreeGrafter"/>
</dbReference>
<keyword evidence="1" id="KW-0472">Membrane</keyword>
<proteinExistence type="predicted"/>
<dbReference type="EMBL" id="HBUE01277785">
    <property type="protein sequence ID" value="CAG6567239.1"/>
    <property type="molecule type" value="Transcribed_RNA"/>
</dbReference>
<accession>A0A8D8NJN5</accession>
<dbReference type="GO" id="GO:0030424">
    <property type="term" value="C:axon"/>
    <property type="evidence" value="ECO:0007669"/>
    <property type="project" value="TreeGrafter"/>
</dbReference>
<evidence type="ECO:0000313" key="3">
    <source>
        <dbReference type="EMBL" id="CAG6567233.1"/>
    </source>
</evidence>
<keyword evidence="1" id="KW-1133">Transmembrane helix</keyword>
<dbReference type="PANTHER" id="PTHR31781">
    <property type="entry name" value="UNC80"/>
    <property type="match status" value="1"/>
</dbReference>
<dbReference type="AlphaFoldDB" id="A0A8D8NJN5"/>
<feature type="transmembrane region" description="Helical" evidence="1">
    <location>
        <begin position="160"/>
        <end position="181"/>
    </location>
</feature>
<name>A0A8D8NJN5_CULPI</name>
<organism evidence="3">
    <name type="scientific">Culex pipiens</name>
    <name type="common">House mosquito</name>
    <dbReference type="NCBI Taxonomy" id="7175"/>
    <lineage>
        <taxon>Eukaryota</taxon>
        <taxon>Metazoa</taxon>
        <taxon>Ecdysozoa</taxon>
        <taxon>Arthropoda</taxon>
        <taxon>Hexapoda</taxon>
        <taxon>Insecta</taxon>
        <taxon>Pterygota</taxon>
        <taxon>Neoptera</taxon>
        <taxon>Endopterygota</taxon>
        <taxon>Diptera</taxon>
        <taxon>Nematocera</taxon>
        <taxon>Culicoidea</taxon>
        <taxon>Culicidae</taxon>
        <taxon>Culicinae</taxon>
        <taxon>Culicini</taxon>
        <taxon>Culex</taxon>
        <taxon>Culex</taxon>
    </lineage>
</organism>
<sequence length="241" mass="27228">MAASNDPTNPMDEGLQDLGVPVPVQTFLWQQIAPFIRPKLGKLHEASCMYCQHAPGHHELKEACKSFEKSLVQNMFYGLSPSLEAALKSIPRWRLVQAALPHVMHCAGALLHNRVKDLQALGAVETKMLYTLHWILLFAAEECADDDLEANKDVKRHQSYLFSIPTISLFVYLFAPIAHLLKESDFQNIRLENGLKMWQGMWEYRAPNASCFIAPVKPKARHYLNSVSTTPSVEVFSPKKT</sequence>